<dbReference type="Pfam" id="PF01082">
    <property type="entry name" value="Cu2_monooxygen"/>
    <property type="match status" value="1"/>
</dbReference>
<evidence type="ECO:0000259" key="5">
    <source>
        <dbReference type="Pfam" id="PF03712"/>
    </source>
</evidence>
<evidence type="ECO:0000256" key="2">
    <source>
        <dbReference type="ARBA" id="ARBA00023180"/>
    </source>
</evidence>
<dbReference type="PANTHER" id="PTHR34737:SF2">
    <property type="entry name" value="EF-HAND DOMAIN-CONTAINING PROTEIN"/>
    <property type="match status" value="1"/>
</dbReference>
<evidence type="ECO:0000313" key="7">
    <source>
        <dbReference type="EMBL" id="CAE8689782.1"/>
    </source>
</evidence>
<evidence type="ECO:0000256" key="3">
    <source>
        <dbReference type="SAM" id="SignalP"/>
    </source>
</evidence>
<comment type="caution">
    <text evidence="7">The sequence shown here is derived from an EMBL/GenBank/DDBJ whole genome shotgun (WGS) entry which is preliminary data.</text>
</comment>
<dbReference type="AlphaFoldDB" id="A0A813K481"/>
<dbReference type="PANTHER" id="PTHR34737">
    <property type="entry name" value="EF-HAND DOMAIN-CONTAINING PROTEIN"/>
    <property type="match status" value="1"/>
</dbReference>
<feature type="chain" id="PRO_5032680641" evidence="3">
    <location>
        <begin position="22"/>
        <end position="689"/>
    </location>
</feature>
<feature type="signal peptide" evidence="3">
    <location>
        <begin position="1"/>
        <end position="21"/>
    </location>
</feature>
<keyword evidence="2" id="KW-0325">Glycoprotein</keyword>
<evidence type="ECO:0000256" key="1">
    <source>
        <dbReference type="ARBA" id="ARBA00023157"/>
    </source>
</evidence>
<evidence type="ECO:0000259" key="6">
    <source>
        <dbReference type="Pfam" id="PF24784"/>
    </source>
</evidence>
<dbReference type="InterPro" id="IPR055313">
    <property type="entry name" value="Temptin-like"/>
</dbReference>
<evidence type="ECO:0000259" key="4">
    <source>
        <dbReference type="Pfam" id="PF01082"/>
    </source>
</evidence>
<keyword evidence="1" id="KW-1015">Disulfide bond</keyword>
<dbReference type="Pfam" id="PF24784">
    <property type="entry name" value="Temptin_C"/>
    <property type="match status" value="1"/>
</dbReference>
<gene>
    <name evidence="7" type="ORF">PGLA2088_LOCUS26620</name>
</gene>
<accession>A0A813K481</accession>
<keyword evidence="3" id="KW-0732">Signal</keyword>
<dbReference type="InterPro" id="IPR014784">
    <property type="entry name" value="Cu2_ascorb_mOase-like_C"/>
</dbReference>
<feature type="domain" description="Copper type II ascorbate-dependent monooxygenase C-terminal" evidence="5">
    <location>
        <begin position="455"/>
        <end position="569"/>
    </location>
</feature>
<dbReference type="GO" id="GO:0016715">
    <property type="term" value="F:oxidoreductase activity, acting on paired donors, with incorporation or reduction of molecular oxygen, reduced ascorbate as one donor, and incorporation of one atom of oxygen"/>
    <property type="evidence" value="ECO:0007669"/>
    <property type="project" value="InterPro"/>
</dbReference>
<name>A0A813K481_POLGL</name>
<proteinExistence type="predicted"/>
<dbReference type="Gene3D" id="2.60.120.310">
    <property type="entry name" value="Copper type II, ascorbate-dependent monooxygenase, N-terminal domain"/>
    <property type="match status" value="1"/>
</dbReference>
<dbReference type="GO" id="GO:0005507">
    <property type="term" value="F:copper ion binding"/>
    <property type="evidence" value="ECO:0007669"/>
    <property type="project" value="InterPro"/>
</dbReference>
<dbReference type="Proteomes" id="UP000626109">
    <property type="component" value="Unassembled WGS sequence"/>
</dbReference>
<dbReference type="EMBL" id="CAJNNW010027130">
    <property type="protein sequence ID" value="CAE8689782.1"/>
    <property type="molecule type" value="Genomic_DNA"/>
</dbReference>
<dbReference type="InterPro" id="IPR057626">
    <property type="entry name" value="S-S_Temptin"/>
</dbReference>
<evidence type="ECO:0000313" key="8">
    <source>
        <dbReference type="Proteomes" id="UP000626109"/>
    </source>
</evidence>
<protein>
    <submittedName>
        <fullName evidence="7">Uncharacterized protein</fullName>
    </submittedName>
</protein>
<dbReference type="SUPFAM" id="SSF49742">
    <property type="entry name" value="PHM/PNGase F"/>
    <property type="match status" value="2"/>
</dbReference>
<dbReference type="Gene3D" id="2.60.120.230">
    <property type="match status" value="1"/>
</dbReference>
<dbReference type="InterPro" id="IPR036939">
    <property type="entry name" value="Cu2_ascorb_mOase_N_sf"/>
</dbReference>
<dbReference type="InterPro" id="IPR024548">
    <property type="entry name" value="Cu2_monoox_C"/>
</dbReference>
<sequence length="689" mass="73292">MFLPKSWQFGLLFLCISHVWAFPSHAFKIPNGHRIPCPPGVNGCISGDPGLGQPASVCMGVGHADCKGGKFPLNPFGDALSAASYQWTKELCQVDSDGDGRTNGEELGDPCCTWKEGAVPSEYTDQISPTHPGYSNHVHSDYVTPDCSSTQPCSAPLISQFLPAEEQRTLEVRSLGDSGDGYELPAKETTYVNIGLNIDGIGEGPFHLINGEVLVQHGSPTSPTYLHHFVLMGCQQEFKPENNGKALDVWFPTEGPRQTLREDPARATCNHILGQWAPGMEVIITMPEAGIPLVGIKSVLMDIHYTNYGLKENVKSTDGMRLFYTPNLRPNNLAFGAFFNGKTDAGFELPLMTSRFFVTRSCTIQTNCGGSAGGGKSAGGKSDGGKKKETLEQWCARECIGGKAGCLEQGGIYCDYCDTCPANSTTNSTDKTTSTTNSTGGKRLAAEATSAPCPVYVAFVNYHAHDIGSEMYTQITRGGTSYNLASMRQWNFNDQINVNLVSKGLTLQDGDVVQTTCVFNTAGTGARPNRTKAVRFGFGSYDEMCLALVGFWPGTSGFICTDSSAPVYTGKLQESEAGLELGKGLGLEDKATEKWIPAAKGQSPNMCAIFGQANGPCPFAQAWAHTDAGNSPTSFTPSVTSSLNSGVKCASPLTGSASSVSNATSHAVGSVRDLAAILGVLMCAWIHSV</sequence>
<dbReference type="InterPro" id="IPR000323">
    <property type="entry name" value="Cu2_ascorb_mOase_N"/>
</dbReference>
<feature type="domain" description="Copper type II ascorbate-dependent monooxygenase N-terminal" evidence="4">
    <location>
        <begin position="182"/>
        <end position="308"/>
    </location>
</feature>
<dbReference type="Pfam" id="PF03712">
    <property type="entry name" value="Cu2_monoox_C"/>
    <property type="match status" value="1"/>
</dbReference>
<feature type="domain" description="Temptin Cys/Cys disulfide" evidence="6">
    <location>
        <begin position="21"/>
        <end position="133"/>
    </location>
</feature>
<dbReference type="InterPro" id="IPR008977">
    <property type="entry name" value="PHM/PNGase_F_dom_sf"/>
</dbReference>
<organism evidence="7 8">
    <name type="scientific">Polarella glacialis</name>
    <name type="common">Dinoflagellate</name>
    <dbReference type="NCBI Taxonomy" id="89957"/>
    <lineage>
        <taxon>Eukaryota</taxon>
        <taxon>Sar</taxon>
        <taxon>Alveolata</taxon>
        <taxon>Dinophyceae</taxon>
        <taxon>Suessiales</taxon>
        <taxon>Suessiaceae</taxon>
        <taxon>Polarella</taxon>
    </lineage>
</organism>
<reference evidence="7" key="1">
    <citation type="submission" date="2021-02" db="EMBL/GenBank/DDBJ databases">
        <authorList>
            <person name="Dougan E. K."/>
            <person name="Rhodes N."/>
            <person name="Thang M."/>
            <person name="Chan C."/>
        </authorList>
    </citation>
    <scope>NUCLEOTIDE SEQUENCE</scope>
</reference>